<gene>
    <name evidence="2" type="ORF">H4R26_000513</name>
</gene>
<organism evidence="2 3">
    <name type="scientific">Coemansia thaxteri</name>
    <dbReference type="NCBI Taxonomy" id="2663907"/>
    <lineage>
        <taxon>Eukaryota</taxon>
        <taxon>Fungi</taxon>
        <taxon>Fungi incertae sedis</taxon>
        <taxon>Zoopagomycota</taxon>
        <taxon>Kickxellomycotina</taxon>
        <taxon>Kickxellomycetes</taxon>
        <taxon>Kickxellales</taxon>
        <taxon>Kickxellaceae</taxon>
        <taxon>Coemansia</taxon>
    </lineage>
</organism>
<name>A0A9W8BGP9_9FUNG</name>
<comment type="caution">
    <text evidence="2">The sequence shown here is derived from an EMBL/GenBank/DDBJ whole genome shotgun (WGS) entry which is preliminary data.</text>
</comment>
<evidence type="ECO:0000313" key="3">
    <source>
        <dbReference type="Proteomes" id="UP001150907"/>
    </source>
</evidence>
<feature type="region of interest" description="Disordered" evidence="1">
    <location>
        <begin position="25"/>
        <end position="61"/>
    </location>
</feature>
<reference evidence="2" key="1">
    <citation type="submission" date="2022-07" db="EMBL/GenBank/DDBJ databases">
        <title>Phylogenomic reconstructions and comparative analyses of Kickxellomycotina fungi.</title>
        <authorList>
            <person name="Reynolds N.K."/>
            <person name="Stajich J.E."/>
            <person name="Barry K."/>
            <person name="Grigoriev I.V."/>
            <person name="Crous P."/>
            <person name="Smith M.E."/>
        </authorList>
    </citation>
    <scope>NUCLEOTIDE SEQUENCE</scope>
    <source>
        <strain evidence="2">IMI 214461</strain>
    </source>
</reference>
<feature type="compositionally biased region" description="Polar residues" evidence="1">
    <location>
        <begin position="40"/>
        <end position="50"/>
    </location>
</feature>
<sequence length="394" mass="43035">MGTVRDRLHVLFRWRHSARSLFAKPPAAAASNHTTAASSDQTAISDQPTLRNPPLLQPRDRHEPFSSYDAYNCESRQYITTDSVHVLKSFPSDADQLPLEDEGIGRLKNVYEAWLPQTTGSVSRDRVSGIYILTIVNSSLIDGTTYCGESSTTRPIRKHYVQCLYAGSGARRACTIPNTIAACTGAELWIKGSMPLAGPWIQSLHIPPAHRLNKLCLIAAPKPDLTSYINPSPNSLTVLPDTLTRFELDSDLFVYICRLVPCAAVCHTAAPSHHLTSDPPVFEPPRLRRAATTATAASPRHRSSTNATPAITPDTRSIYIHVFSDFSKTGSTRQGGARLMLPGSIQLGNGDGVHLKDVVPAAQISIKNIGYDRAQFVLVDMPSYSKHDSDARSI</sequence>
<protein>
    <submittedName>
        <fullName evidence="2">Uncharacterized protein</fullName>
    </submittedName>
</protein>
<proteinExistence type="predicted"/>
<evidence type="ECO:0000313" key="2">
    <source>
        <dbReference type="EMBL" id="KAJ2007930.1"/>
    </source>
</evidence>
<accession>A0A9W8BGP9</accession>
<feature type="compositionally biased region" description="Low complexity" evidence="1">
    <location>
        <begin position="27"/>
        <end position="39"/>
    </location>
</feature>
<evidence type="ECO:0000256" key="1">
    <source>
        <dbReference type="SAM" id="MobiDB-lite"/>
    </source>
</evidence>
<dbReference type="AlphaFoldDB" id="A0A9W8BGP9"/>
<dbReference type="EMBL" id="JANBQF010000015">
    <property type="protein sequence ID" value="KAJ2007930.1"/>
    <property type="molecule type" value="Genomic_DNA"/>
</dbReference>
<dbReference type="OrthoDB" id="5581610at2759"/>
<dbReference type="Proteomes" id="UP001150907">
    <property type="component" value="Unassembled WGS sequence"/>
</dbReference>
<keyword evidence="3" id="KW-1185">Reference proteome</keyword>